<evidence type="ECO:0000313" key="1">
    <source>
        <dbReference type="EMBL" id="GAG98070.1"/>
    </source>
</evidence>
<dbReference type="AlphaFoldDB" id="X1BSN2"/>
<accession>X1BSN2</accession>
<dbReference type="EMBL" id="BART01023896">
    <property type="protein sequence ID" value="GAG98070.1"/>
    <property type="molecule type" value="Genomic_DNA"/>
</dbReference>
<comment type="caution">
    <text evidence="1">The sequence shown here is derived from an EMBL/GenBank/DDBJ whole genome shotgun (WGS) entry which is preliminary data.</text>
</comment>
<organism evidence="1">
    <name type="scientific">marine sediment metagenome</name>
    <dbReference type="NCBI Taxonomy" id="412755"/>
    <lineage>
        <taxon>unclassified sequences</taxon>
        <taxon>metagenomes</taxon>
        <taxon>ecological metagenomes</taxon>
    </lineage>
</organism>
<protein>
    <submittedName>
        <fullName evidence="1">Uncharacterized protein</fullName>
    </submittedName>
</protein>
<sequence length="47" mass="5387">MKNRTSEWLREAKIVSKILSNAPVLDSNKDLHSFYLFQGLLSLPGIR</sequence>
<reference evidence="1" key="1">
    <citation type="journal article" date="2014" name="Front. Microbiol.">
        <title>High frequency of phylogenetically diverse reductive dehalogenase-homologous genes in deep subseafloor sedimentary metagenomes.</title>
        <authorList>
            <person name="Kawai M."/>
            <person name="Futagami T."/>
            <person name="Toyoda A."/>
            <person name="Takaki Y."/>
            <person name="Nishi S."/>
            <person name="Hori S."/>
            <person name="Arai W."/>
            <person name="Tsubouchi T."/>
            <person name="Morono Y."/>
            <person name="Uchiyama I."/>
            <person name="Ito T."/>
            <person name="Fujiyama A."/>
            <person name="Inagaki F."/>
            <person name="Takami H."/>
        </authorList>
    </citation>
    <scope>NUCLEOTIDE SEQUENCE</scope>
    <source>
        <strain evidence="1">Expedition CK06-06</strain>
    </source>
</reference>
<gene>
    <name evidence="1" type="ORF">S01H4_43333</name>
</gene>
<proteinExistence type="predicted"/>
<name>X1BSN2_9ZZZZ</name>